<comment type="caution">
    <text evidence="2">The sequence shown here is derived from an EMBL/GenBank/DDBJ whole genome shotgun (WGS) entry which is preliminary data.</text>
</comment>
<keyword evidence="3" id="KW-1185">Reference proteome</keyword>
<dbReference type="Gene3D" id="1.20.1270.280">
    <property type="match status" value="1"/>
</dbReference>
<evidence type="ECO:0000259" key="1">
    <source>
        <dbReference type="Pfam" id="PF18199"/>
    </source>
</evidence>
<evidence type="ECO:0000313" key="3">
    <source>
        <dbReference type="Proteomes" id="UP001162483"/>
    </source>
</evidence>
<accession>A0ABN9H607</accession>
<dbReference type="Proteomes" id="UP001162483">
    <property type="component" value="Unassembled WGS sequence"/>
</dbReference>
<dbReference type="Gene3D" id="3.10.490.20">
    <property type="match status" value="1"/>
</dbReference>
<feature type="non-terminal residue" evidence="2">
    <location>
        <position position="107"/>
    </location>
</feature>
<proteinExistence type="predicted"/>
<feature type="domain" description="Dynein heavy chain C-terminal" evidence="1">
    <location>
        <begin position="1"/>
        <end position="105"/>
    </location>
</feature>
<protein>
    <recommendedName>
        <fullName evidence="1">Dynein heavy chain C-terminal domain-containing protein</fullName>
    </recommendedName>
</protein>
<organism evidence="2 3">
    <name type="scientific">Staurois parvus</name>
    <dbReference type="NCBI Taxonomy" id="386267"/>
    <lineage>
        <taxon>Eukaryota</taxon>
        <taxon>Metazoa</taxon>
        <taxon>Chordata</taxon>
        <taxon>Craniata</taxon>
        <taxon>Vertebrata</taxon>
        <taxon>Euteleostomi</taxon>
        <taxon>Amphibia</taxon>
        <taxon>Batrachia</taxon>
        <taxon>Anura</taxon>
        <taxon>Neobatrachia</taxon>
        <taxon>Ranoidea</taxon>
        <taxon>Ranidae</taxon>
        <taxon>Staurois</taxon>
    </lineage>
</organism>
<dbReference type="InterPro" id="IPR043160">
    <property type="entry name" value="Dynein_C_barrel"/>
</dbReference>
<dbReference type="Pfam" id="PF18199">
    <property type="entry name" value="Dynein_C"/>
    <property type="match status" value="1"/>
</dbReference>
<evidence type="ECO:0000313" key="2">
    <source>
        <dbReference type="EMBL" id="CAI9617200.1"/>
    </source>
</evidence>
<dbReference type="EMBL" id="CATNWA010020198">
    <property type="protein sequence ID" value="CAI9617200.1"/>
    <property type="molecule type" value="Genomic_DNA"/>
</dbReference>
<dbReference type="InterPro" id="IPR041228">
    <property type="entry name" value="Dynein_C"/>
</dbReference>
<reference evidence="2" key="1">
    <citation type="submission" date="2023-05" db="EMBL/GenBank/DDBJ databases">
        <authorList>
            <person name="Stuckert A."/>
        </authorList>
    </citation>
    <scope>NUCLEOTIDE SEQUENCE</scope>
</reference>
<dbReference type="PANTHER" id="PTHR22878:SF72">
    <property type="entry name" value="DYNEIN HEAVY CHAIN 3, AXONEMAL"/>
    <property type="match status" value="1"/>
</dbReference>
<gene>
    <name evidence="2" type="ORF">SPARVUS_LOCUS15514452</name>
</gene>
<sequence>MSNELDDLLNSMTVGKVPTVWSARSYPSLKPLGGYIADLLQRLSFFKEWIERGTPNVFWISGFYFTQSFLTGALQNHARKYKIPIDLLGLQFQITDYDHANEIDSSP</sequence>
<dbReference type="PANTHER" id="PTHR22878">
    <property type="entry name" value="DYNEIN HEAVY CHAIN 6, AXONEMAL-LIKE-RELATED"/>
    <property type="match status" value="1"/>
</dbReference>
<name>A0ABN9H607_9NEOB</name>
<dbReference type="InterPro" id="IPR026983">
    <property type="entry name" value="DHC"/>
</dbReference>